<dbReference type="InterPro" id="IPR035996">
    <property type="entry name" value="4pyrrol_Methylase_sf"/>
</dbReference>
<dbReference type="PANTHER" id="PTHR43467:SF2">
    <property type="entry name" value="COBALT-PRECORRIN-2 C(20)-METHYLTRANSFERASE"/>
    <property type="match status" value="1"/>
</dbReference>
<evidence type="ECO:0000256" key="7">
    <source>
        <dbReference type="PIRNR" id="PIRNR036427"/>
    </source>
</evidence>
<organism evidence="9">
    <name type="scientific">Desulfobacca acetoxidans</name>
    <dbReference type="NCBI Taxonomy" id="60893"/>
    <lineage>
        <taxon>Bacteria</taxon>
        <taxon>Pseudomonadati</taxon>
        <taxon>Thermodesulfobacteriota</taxon>
        <taxon>Desulfobaccia</taxon>
        <taxon>Desulfobaccales</taxon>
        <taxon>Desulfobaccaceae</taxon>
        <taxon>Desulfobacca</taxon>
    </lineage>
</organism>
<dbReference type="GO" id="GO:0032259">
    <property type="term" value="P:methylation"/>
    <property type="evidence" value="ECO:0007669"/>
    <property type="project" value="UniProtKB-KW"/>
</dbReference>
<dbReference type="GO" id="GO:0030788">
    <property type="term" value="F:precorrin-2 C20-methyltransferase activity"/>
    <property type="evidence" value="ECO:0007669"/>
    <property type="project" value="UniProtKB-EC"/>
</dbReference>
<evidence type="ECO:0000256" key="2">
    <source>
        <dbReference type="ARBA" id="ARBA00005879"/>
    </source>
</evidence>
<dbReference type="EC" id="2.1.1.130" evidence="9"/>
<dbReference type="InterPro" id="IPR006364">
    <property type="entry name" value="CobI/CbiL/CobIJ_dom"/>
</dbReference>
<reference evidence="9" key="1">
    <citation type="journal article" date="2020" name="mSystems">
        <title>Genome- and Community-Level Interaction Insights into Carbon Utilization and Element Cycling Functions of Hydrothermarchaeota in Hydrothermal Sediment.</title>
        <authorList>
            <person name="Zhou Z."/>
            <person name="Liu Y."/>
            <person name="Xu W."/>
            <person name="Pan J."/>
            <person name="Luo Z.H."/>
            <person name="Li M."/>
        </authorList>
    </citation>
    <scope>NUCLEOTIDE SEQUENCE [LARGE SCALE GENOMIC DNA]</scope>
    <source>
        <strain evidence="9">SpSt-897</strain>
    </source>
</reference>
<comment type="pathway">
    <text evidence="1">Cofactor biosynthesis; adenosylcobalamin biosynthesis.</text>
</comment>
<dbReference type="NCBIfam" id="TIGR01467">
    <property type="entry name" value="cobI_cbiL"/>
    <property type="match status" value="1"/>
</dbReference>
<comment type="caution">
    <text evidence="9">The sequence shown here is derived from an EMBL/GenBank/DDBJ whole genome shotgun (WGS) entry which is preliminary data.</text>
</comment>
<accession>A0A7C3UZ43</accession>
<dbReference type="GO" id="GO:0009236">
    <property type="term" value="P:cobalamin biosynthetic process"/>
    <property type="evidence" value="ECO:0007669"/>
    <property type="project" value="UniProtKB-UniRule"/>
</dbReference>
<keyword evidence="4 9" id="KW-0489">Methyltransferase</keyword>
<evidence type="ECO:0000256" key="5">
    <source>
        <dbReference type="ARBA" id="ARBA00022679"/>
    </source>
</evidence>
<evidence type="ECO:0000256" key="1">
    <source>
        <dbReference type="ARBA" id="ARBA00004953"/>
    </source>
</evidence>
<dbReference type="AlphaFoldDB" id="A0A7C3UZ43"/>
<dbReference type="Pfam" id="PF00590">
    <property type="entry name" value="TP_methylase"/>
    <property type="match status" value="1"/>
</dbReference>
<dbReference type="InterPro" id="IPR014776">
    <property type="entry name" value="4pyrrole_Mease_sub2"/>
</dbReference>
<proteinExistence type="inferred from homology"/>
<keyword evidence="6" id="KW-0949">S-adenosyl-L-methionine</keyword>
<evidence type="ECO:0000256" key="3">
    <source>
        <dbReference type="ARBA" id="ARBA00022573"/>
    </source>
</evidence>
<dbReference type="EMBL" id="DTMF01000290">
    <property type="protein sequence ID" value="HGF35076.1"/>
    <property type="molecule type" value="Genomic_DNA"/>
</dbReference>
<gene>
    <name evidence="9" type="primary">cobI</name>
    <name evidence="9" type="ORF">ENW96_11975</name>
</gene>
<comment type="similarity">
    <text evidence="2 7">Belongs to the precorrin methyltransferase family.</text>
</comment>
<dbReference type="InterPro" id="IPR000878">
    <property type="entry name" value="4pyrrol_Mease"/>
</dbReference>
<protein>
    <submittedName>
        <fullName evidence="9">Precorrin-2 C(20)-methyltransferase</fullName>
        <ecNumber evidence="9">2.1.1.130</ecNumber>
    </submittedName>
</protein>
<dbReference type="InterPro" id="IPR012382">
    <property type="entry name" value="CobI/CbiL"/>
</dbReference>
<evidence type="ECO:0000259" key="8">
    <source>
        <dbReference type="Pfam" id="PF00590"/>
    </source>
</evidence>
<dbReference type="UniPathway" id="UPA00148"/>
<name>A0A7C3UZ43_9BACT</name>
<feature type="domain" description="Tetrapyrrole methylase" evidence="8">
    <location>
        <begin position="7"/>
        <end position="215"/>
    </location>
</feature>
<dbReference type="Gene3D" id="3.40.1010.10">
    <property type="entry name" value="Cobalt-precorrin-4 Transmethylase, Domain 1"/>
    <property type="match status" value="1"/>
</dbReference>
<sequence>MTRATGTFYGIGVGPGDPELITLKALKVLARGPHIFASTSSKNTYSLAQNIVRAHLHGAKVEHLPFPMTREPGILQEAWEKNARRVLEVLASGTDAAFVTLGDPLTYSTFGYLLKTVKRLDPSVRVITIPGITSYHAAAALIHTPLSEGEDSFFVISGAMGAARLREVLDKSDTIVLLKTYRHMEEILATLEETGLLEHSVCISRCGLEGETVVEDLRTLKGRPLPYLSMIIIKKKGRGF</sequence>
<keyword evidence="3" id="KW-0169">Cobalamin biosynthesis</keyword>
<evidence type="ECO:0000313" key="9">
    <source>
        <dbReference type="EMBL" id="HGF35076.1"/>
    </source>
</evidence>
<keyword evidence="5 9" id="KW-0808">Transferase</keyword>
<dbReference type="SUPFAM" id="SSF53790">
    <property type="entry name" value="Tetrapyrrole methylase"/>
    <property type="match status" value="1"/>
</dbReference>
<dbReference type="InterPro" id="IPR014777">
    <property type="entry name" value="4pyrrole_Mease_sub1"/>
</dbReference>
<dbReference type="PIRSF" id="PIRSF036427">
    <property type="entry name" value="Precrrn-2_mtase"/>
    <property type="match status" value="1"/>
</dbReference>
<dbReference type="CDD" id="cd11645">
    <property type="entry name" value="Precorrin_2_C20_MT"/>
    <property type="match status" value="1"/>
</dbReference>
<dbReference type="PANTHER" id="PTHR43467">
    <property type="entry name" value="COBALT-PRECORRIN-2 C(20)-METHYLTRANSFERASE"/>
    <property type="match status" value="1"/>
</dbReference>
<evidence type="ECO:0000256" key="6">
    <source>
        <dbReference type="ARBA" id="ARBA00022691"/>
    </source>
</evidence>
<dbReference type="Gene3D" id="3.30.950.10">
    <property type="entry name" value="Methyltransferase, Cobalt-precorrin-4 Transmethylase, Domain 2"/>
    <property type="match status" value="1"/>
</dbReference>
<evidence type="ECO:0000256" key="4">
    <source>
        <dbReference type="ARBA" id="ARBA00022603"/>
    </source>
</evidence>